<dbReference type="Gene3D" id="1.20.120.450">
    <property type="entry name" value="dinb family like domain"/>
    <property type="match status" value="1"/>
</dbReference>
<name>A0A7K3WJY6_9FLAO</name>
<evidence type="ECO:0000313" key="2">
    <source>
        <dbReference type="EMBL" id="NEN21957.1"/>
    </source>
</evidence>
<dbReference type="Pfam" id="PF12867">
    <property type="entry name" value="DinB_2"/>
    <property type="match status" value="1"/>
</dbReference>
<sequence>MQEKLIPAILELESDEYADFYKEYISNIPGGTLQDILTADLTKWEALFKNLTDAEGLKAYAPGKWTVKEMILHCIDTERIFCTRALMIARGETKSISGYDHELYAAHSNANDRSIESLKTELLAQRHSTRTLFDTFSNSDLQKAGVANNNKLSVRAIAYIIPGHCMHHFKVLRERYGVSF</sequence>
<proteinExistence type="predicted"/>
<keyword evidence="3" id="KW-1185">Reference proteome</keyword>
<accession>A0A7K3WJY6</accession>
<dbReference type="InterPro" id="IPR024775">
    <property type="entry name" value="DinB-like"/>
</dbReference>
<comment type="caution">
    <text evidence="2">The sequence shown here is derived from an EMBL/GenBank/DDBJ whole genome shotgun (WGS) entry which is preliminary data.</text>
</comment>
<dbReference type="RefSeq" id="WP_163282680.1">
    <property type="nucleotide sequence ID" value="NZ_JAAGVY010000001.1"/>
</dbReference>
<evidence type="ECO:0000259" key="1">
    <source>
        <dbReference type="Pfam" id="PF12867"/>
    </source>
</evidence>
<reference evidence="2 3" key="1">
    <citation type="submission" date="2020-02" db="EMBL/GenBank/DDBJ databases">
        <title>Out from the shadows clarifying the taxonomy of the family Cryomorphaceae and related taxa by utilizing the GTDB taxonomic framework.</title>
        <authorList>
            <person name="Bowman J.P."/>
        </authorList>
    </citation>
    <scope>NUCLEOTIDE SEQUENCE [LARGE SCALE GENOMIC DNA]</scope>
    <source>
        <strain evidence="2 3">QSSC 1-22</strain>
    </source>
</reference>
<dbReference type="AlphaFoldDB" id="A0A7K3WJY6"/>
<protein>
    <submittedName>
        <fullName evidence="2">DinB family protein</fullName>
    </submittedName>
</protein>
<feature type="domain" description="DinB-like" evidence="1">
    <location>
        <begin position="41"/>
        <end position="170"/>
    </location>
</feature>
<organism evidence="2 3">
    <name type="scientific">Cryomorpha ignava</name>
    <dbReference type="NCBI Taxonomy" id="101383"/>
    <lineage>
        <taxon>Bacteria</taxon>
        <taxon>Pseudomonadati</taxon>
        <taxon>Bacteroidota</taxon>
        <taxon>Flavobacteriia</taxon>
        <taxon>Flavobacteriales</taxon>
        <taxon>Cryomorphaceae</taxon>
        <taxon>Cryomorpha</taxon>
    </lineage>
</organism>
<dbReference type="SUPFAM" id="SSF109854">
    <property type="entry name" value="DinB/YfiT-like putative metalloenzymes"/>
    <property type="match status" value="1"/>
</dbReference>
<dbReference type="EMBL" id="JAAGVY010000001">
    <property type="protein sequence ID" value="NEN21957.1"/>
    <property type="molecule type" value="Genomic_DNA"/>
</dbReference>
<gene>
    <name evidence="2" type="ORF">G3O08_00370</name>
</gene>
<evidence type="ECO:0000313" key="3">
    <source>
        <dbReference type="Proteomes" id="UP000486602"/>
    </source>
</evidence>
<dbReference type="Proteomes" id="UP000486602">
    <property type="component" value="Unassembled WGS sequence"/>
</dbReference>
<dbReference type="InterPro" id="IPR034660">
    <property type="entry name" value="DinB/YfiT-like"/>
</dbReference>